<dbReference type="SMART" id="SM00862">
    <property type="entry name" value="Trans_reg_C"/>
    <property type="match status" value="1"/>
</dbReference>
<dbReference type="PROSITE" id="PS50110">
    <property type="entry name" value="RESPONSE_REGULATORY"/>
    <property type="match status" value="1"/>
</dbReference>
<dbReference type="InterPro" id="IPR039420">
    <property type="entry name" value="WalR-like"/>
</dbReference>
<dbReference type="CDD" id="cd17574">
    <property type="entry name" value="REC_OmpR"/>
    <property type="match status" value="1"/>
</dbReference>
<dbReference type="FunFam" id="1.10.10.10:FF:000018">
    <property type="entry name" value="DNA-binding response regulator ResD"/>
    <property type="match status" value="1"/>
</dbReference>
<evidence type="ECO:0000256" key="2">
    <source>
        <dbReference type="ARBA" id="ARBA00023012"/>
    </source>
</evidence>
<evidence type="ECO:0000256" key="5">
    <source>
        <dbReference type="ARBA" id="ARBA00023163"/>
    </source>
</evidence>
<evidence type="ECO:0000256" key="4">
    <source>
        <dbReference type="ARBA" id="ARBA00023125"/>
    </source>
</evidence>
<dbReference type="SUPFAM" id="SSF52172">
    <property type="entry name" value="CheY-like"/>
    <property type="match status" value="1"/>
</dbReference>
<organism evidence="10 11">
    <name type="scientific">Holdemanella biformis</name>
    <dbReference type="NCBI Taxonomy" id="1735"/>
    <lineage>
        <taxon>Bacteria</taxon>
        <taxon>Bacillati</taxon>
        <taxon>Bacillota</taxon>
        <taxon>Erysipelotrichia</taxon>
        <taxon>Erysipelotrichales</taxon>
        <taxon>Erysipelotrichaceae</taxon>
        <taxon>Holdemanella</taxon>
    </lineage>
</organism>
<dbReference type="Gene3D" id="6.10.250.690">
    <property type="match status" value="1"/>
</dbReference>
<name>A0A413CUV7_9FIRM</name>
<dbReference type="Pfam" id="PF00486">
    <property type="entry name" value="Trans_reg_C"/>
    <property type="match status" value="1"/>
</dbReference>
<dbReference type="AlphaFoldDB" id="A0A413CUV7"/>
<evidence type="ECO:0000256" key="1">
    <source>
        <dbReference type="ARBA" id="ARBA00022553"/>
    </source>
</evidence>
<keyword evidence="4 7" id="KW-0238">DNA-binding</keyword>
<dbReference type="Gene3D" id="3.40.50.2300">
    <property type="match status" value="1"/>
</dbReference>
<feature type="domain" description="OmpR/PhoB-type" evidence="9">
    <location>
        <begin position="129"/>
        <end position="223"/>
    </location>
</feature>
<dbReference type="GO" id="GO:0005829">
    <property type="term" value="C:cytosol"/>
    <property type="evidence" value="ECO:0007669"/>
    <property type="project" value="TreeGrafter"/>
</dbReference>
<dbReference type="GO" id="GO:0000976">
    <property type="term" value="F:transcription cis-regulatory region binding"/>
    <property type="evidence" value="ECO:0007669"/>
    <property type="project" value="TreeGrafter"/>
</dbReference>
<dbReference type="InterPro" id="IPR001789">
    <property type="entry name" value="Sig_transdc_resp-reg_receiver"/>
</dbReference>
<evidence type="ECO:0000256" key="7">
    <source>
        <dbReference type="PROSITE-ProRule" id="PRU01091"/>
    </source>
</evidence>
<dbReference type="GO" id="GO:0032993">
    <property type="term" value="C:protein-DNA complex"/>
    <property type="evidence" value="ECO:0007669"/>
    <property type="project" value="TreeGrafter"/>
</dbReference>
<protein>
    <submittedName>
        <fullName evidence="10">DNA-binding response regulator</fullName>
    </submittedName>
</protein>
<dbReference type="InterPro" id="IPR001867">
    <property type="entry name" value="OmpR/PhoB-type_DNA-bd"/>
</dbReference>
<dbReference type="PROSITE" id="PS51755">
    <property type="entry name" value="OMPR_PHOB"/>
    <property type="match status" value="1"/>
</dbReference>
<keyword evidence="1 6" id="KW-0597">Phosphoprotein</keyword>
<dbReference type="InterPro" id="IPR036388">
    <property type="entry name" value="WH-like_DNA-bd_sf"/>
</dbReference>
<dbReference type="Pfam" id="PF00072">
    <property type="entry name" value="Response_reg"/>
    <property type="match status" value="1"/>
</dbReference>
<dbReference type="RefSeq" id="WP_118175740.1">
    <property type="nucleotide sequence ID" value="NZ_QSAT01000014.1"/>
</dbReference>
<feature type="DNA-binding region" description="OmpR/PhoB-type" evidence="7">
    <location>
        <begin position="129"/>
        <end position="223"/>
    </location>
</feature>
<dbReference type="InterPro" id="IPR011006">
    <property type="entry name" value="CheY-like_superfamily"/>
</dbReference>
<dbReference type="FunFam" id="3.40.50.2300:FF:000001">
    <property type="entry name" value="DNA-binding response regulator PhoB"/>
    <property type="match status" value="1"/>
</dbReference>
<dbReference type="GO" id="GO:0006355">
    <property type="term" value="P:regulation of DNA-templated transcription"/>
    <property type="evidence" value="ECO:0007669"/>
    <property type="project" value="InterPro"/>
</dbReference>
<evidence type="ECO:0000256" key="3">
    <source>
        <dbReference type="ARBA" id="ARBA00023015"/>
    </source>
</evidence>
<dbReference type="CDD" id="cd00383">
    <property type="entry name" value="trans_reg_C"/>
    <property type="match status" value="1"/>
</dbReference>
<accession>A0A413CUV7</accession>
<dbReference type="PANTHER" id="PTHR48111">
    <property type="entry name" value="REGULATOR OF RPOS"/>
    <property type="match status" value="1"/>
</dbReference>
<comment type="caution">
    <text evidence="10">The sequence shown here is derived from an EMBL/GenBank/DDBJ whole genome shotgun (WGS) entry which is preliminary data.</text>
</comment>
<keyword evidence="2" id="KW-0902">Two-component regulatory system</keyword>
<keyword evidence="5" id="KW-0804">Transcription</keyword>
<evidence type="ECO:0000256" key="6">
    <source>
        <dbReference type="PROSITE-ProRule" id="PRU00169"/>
    </source>
</evidence>
<dbReference type="PANTHER" id="PTHR48111:SF32">
    <property type="entry name" value="STAGE 0 SPORULATION PROTEIN A HOMOLOG"/>
    <property type="match status" value="1"/>
</dbReference>
<dbReference type="Proteomes" id="UP000284651">
    <property type="component" value="Unassembled WGS sequence"/>
</dbReference>
<keyword evidence="3" id="KW-0805">Transcription regulation</keyword>
<dbReference type="EMBL" id="QSAT01000014">
    <property type="protein sequence ID" value="RGW75273.1"/>
    <property type="molecule type" value="Genomic_DNA"/>
</dbReference>
<reference evidence="10 11" key="1">
    <citation type="submission" date="2018-08" db="EMBL/GenBank/DDBJ databases">
        <title>A genome reference for cultivated species of the human gut microbiota.</title>
        <authorList>
            <person name="Zou Y."/>
            <person name="Xue W."/>
            <person name="Luo G."/>
        </authorList>
    </citation>
    <scope>NUCLEOTIDE SEQUENCE [LARGE SCALE GENOMIC DNA]</scope>
    <source>
        <strain evidence="10 11">AF10-31</strain>
    </source>
</reference>
<dbReference type="Gene3D" id="1.10.10.10">
    <property type="entry name" value="Winged helix-like DNA-binding domain superfamily/Winged helix DNA-binding domain"/>
    <property type="match status" value="1"/>
</dbReference>
<proteinExistence type="predicted"/>
<evidence type="ECO:0000313" key="10">
    <source>
        <dbReference type="EMBL" id="RGW75273.1"/>
    </source>
</evidence>
<evidence type="ECO:0000259" key="9">
    <source>
        <dbReference type="PROSITE" id="PS51755"/>
    </source>
</evidence>
<sequence>MNEQILIIEDETAIQSILSELLTDAGYNIEIASDGLEGIRKFREQHFSLILLDIMMPKIDGYTVCEMIRQESNVPIIMLTALDEEQAQIKAFELKADDYITKPFSLKLVLLRVEAVLRRIKEQEPLHLSTMITYRGIQLDTESHIVYADGKEVSLTNTEYNLLELFLKNQGRVFTRDNLLNQVWGYDFIGDEKTVNIHIMNLRRKLGADLIETIRGVGYRIDKEN</sequence>
<dbReference type="GO" id="GO:0000156">
    <property type="term" value="F:phosphorelay response regulator activity"/>
    <property type="evidence" value="ECO:0007669"/>
    <property type="project" value="TreeGrafter"/>
</dbReference>
<feature type="modified residue" description="4-aspartylphosphate" evidence="6">
    <location>
        <position position="53"/>
    </location>
</feature>
<evidence type="ECO:0000259" key="8">
    <source>
        <dbReference type="PROSITE" id="PS50110"/>
    </source>
</evidence>
<dbReference type="SMART" id="SM00448">
    <property type="entry name" value="REC"/>
    <property type="match status" value="1"/>
</dbReference>
<gene>
    <name evidence="10" type="ORF">DWV56_05540</name>
</gene>
<evidence type="ECO:0000313" key="11">
    <source>
        <dbReference type="Proteomes" id="UP000284651"/>
    </source>
</evidence>
<feature type="domain" description="Response regulatory" evidence="8">
    <location>
        <begin position="4"/>
        <end position="117"/>
    </location>
</feature>